<reference evidence="2 3" key="1">
    <citation type="submission" date="2019-03" db="EMBL/GenBank/DDBJ databases">
        <title>Genomic Encyclopedia of Type Strains, Phase IV (KMG-IV): sequencing the most valuable type-strain genomes for metagenomic binning, comparative biology and taxonomic classification.</title>
        <authorList>
            <person name="Goeker M."/>
        </authorList>
    </citation>
    <scope>NUCLEOTIDE SEQUENCE [LARGE SCALE GENOMIC DNA]</scope>
    <source>
        <strain evidence="2 3">DSM 12121</strain>
    </source>
</reference>
<evidence type="ECO:0000313" key="2">
    <source>
        <dbReference type="EMBL" id="TDN53480.1"/>
    </source>
</evidence>
<gene>
    <name evidence="2" type="ORF">C7389_105155</name>
</gene>
<dbReference type="Proteomes" id="UP000295129">
    <property type="component" value="Unassembled WGS sequence"/>
</dbReference>
<evidence type="ECO:0000313" key="3">
    <source>
        <dbReference type="Proteomes" id="UP000295129"/>
    </source>
</evidence>
<feature type="compositionally biased region" description="Low complexity" evidence="1">
    <location>
        <begin position="76"/>
        <end position="98"/>
    </location>
</feature>
<proteinExistence type="predicted"/>
<name>A0A4R6E6G0_9RHOO</name>
<keyword evidence="3" id="KW-1185">Reference proteome</keyword>
<dbReference type="RefSeq" id="WP_133590107.1">
    <property type="nucleotide sequence ID" value="NZ_SNVV01000005.1"/>
</dbReference>
<feature type="compositionally biased region" description="Pro residues" evidence="1">
    <location>
        <begin position="66"/>
        <end position="75"/>
    </location>
</feature>
<protein>
    <recommendedName>
        <fullName evidence="4">TonB family protein</fullName>
    </recommendedName>
</protein>
<sequence>MFRARLNRQQRTSLLALLLSLALHLLLFLAPSPDPVLEPPASSPAPSIQARLLPPPPAARATPAPAVTPPPPARPAAPAARPQPRRTTPPSTARPQPRLTQPSPRAITAPEEEPTWTEAEKAEMNNFLDELARQPQPTLAQRARAMAREQGRQMARDDASEEALLEARPNAPPIHPFSLESYLNGLLRRLNQSAGFVQREKGDPGIQPAAIRFRLNPDGSLQSFVVLNAGDQAAEIAFIRLVVERSVPFSPFPPDIDRAARSMAITICIRPGTSEGGGMGFTRMNGNRC</sequence>
<organism evidence="2 3">
    <name type="scientific">Azoarcus indigens</name>
    <dbReference type="NCBI Taxonomy" id="29545"/>
    <lineage>
        <taxon>Bacteria</taxon>
        <taxon>Pseudomonadati</taxon>
        <taxon>Pseudomonadota</taxon>
        <taxon>Betaproteobacteria</taxon>
        <taxon>Rhodocyclales</taxon>
        <taxon>Zoogloeaceae</taxon>
        <taxon>Azoarcus</taxon>
    </lineage>
</organism>
<dbReference type="OrthoDB" id="9180702at2"/>
<dbReference type="AlphaFoldDB" id="A0A4R6E6G0"/>
<dbReference type="EMBL" id="SNVV01000005">
    <property type="protein sequence ID" value="TDN53480.1"/>
    <property type="molecule type" value="Genomic_DNA"/>
</dbReference>
<accession>A0A4R6E6G0</accession>
<comment type="caution">
    <text evidence="2">The sequence shown here is derived from an EMBL/GenBank/DDBJ whole genome shotgun (WGS) entry which is preliminary data.</text>
</comment>
<evidence type="ECO:0008006" key="4">
    <source>
        <dbReference type="Google" id="ProtNLM"/>
    </source>
</evidence>
<evidence type="ECO:0000256" key="1">
    <source>
        <dbReference type="SAM" id="MobiDB-lite"/>
    </source>
</evidence>
<feature type="region of interest" description="Disordered" evidence="1">
    <location>
        <begin position="37"/>
        <end position="117"/>
    </location>
</feature>